<dbReference type="Pfam" id="PF00041">
    <property type="entry name" value="fn3"/>
    <property type="match status" value="1"/>
</dbReference>
<dbReference type="CDD" id="cd00063">
    <property type="entry name" value="FN3"/>
    <property type="match status" value="1"/>
</dbReference>
<name>A0A4Y2QGA1_ARAVE</name>
<feature type="non-terminal residue" evidence="3">
    <location>
        <position position="66"/>
    </location>
</feature>
<organism evidence="3 6">
    <name type="scientific">Araneus ventricosus</name>
    <name type="common">Orbweaver spider</name>
    <name type="synonym">Epeira ventricosa</name>
    <dbReference type="NCBI Taxonomy" id="182803"/>
    <lineage>
        <taxon>Eukaryota</taxon>
        <taxon>Metazoa</taxon>
        <taxon>Ecdysozoa</taxon>
        <taxon>Arthropoda</taxon>
        <taxon>Chelicerata</taxon>
        <taxon>Arachnida</taxon>
        <taxon>Araneae</taxon>
        <taxon>Araneomorphae</taxon>
        <taxon>Entelegynae</taxon>
        <taxon>Araneoidea</taxon>
        <taxon>Araneidae</taxon>
        <taxon>Araneus</taxon>
    </lineage>
</organism>
<dbReference type="EMBL" id="BGPR01220834">
    <property type="protein sequence ID" value="GBN62082.1"/>
    <property type="molecule type" value="Genomic_DNA"/>
</dbReference>
<dbReference type="EMBL" id="BGPR01220781">
    <property type="protein sequence ID" value="GBN61971.1"/>
    <property type="molecule type" value="Genomic_DNA"/>
</dbReference>
<dbReference type="EMBL" id="BGPR01220807">
    <property type="protein sequence ID" value="GBN62027.1"/>
    <property type="molecule type" value="Genomic_DNA"/>
</dbReference>
<gene>
    <name evidence="5" type="ORF">AVEN_127477_1</name>
    <name evidence="2" type="ORF">AVEN_233790_1</name>
    <name evidence="3" type="ORF">AVEN_38901_1</name>
    <name evidence="4" type="ORF">AVEN_40925_1</name>
</gene>
<dbReference type="OrthoDB" id="6345083at2759"/>
<evidence type="ECO:0000313" key="3">
    <source>
        <dbReference type="EMBL" id="GBN62027.1"/>
    </source>
</evidence>
<evidence type="ECO:0000259" key="1">
    <source>
        <dbReference type="PROSITE" id="PS50853"/>
    </source>
</evidence>
<evidence type="ECO:0000313" key="4">
    <source>
        <dbReference type="EMBL" id="GBN62028.1"/>
    </source>
</evidence>
<dbReference type="InterPro" id="IPR036116">
    <property type="entry name" value="FN3_sf"/>
</dbReference>
<evidence type="ECO:0000313" key="5">
    <source>
        <dbReference type="EMBL" id="GBN62082.1"/>
    </source>
</evidence>
<evidence type="ECO:0000313" key="6">
    <source>
        <dbReference type="Proteomes" id="UP000499080"/>
    </source>
</evidence>
<reference evidence="3 6" key="1">
    <citation type="journal article" date="2019" name="Sci. Rep.">
        <title>Orb-weaving spider Araneus ventricosus genome elucidates the spidroin gene catalogue.</title>
        <authorList>
            <person name="Kono N."/>
            <person name="Nakamura H."/>
            <person name="Ohtoshi R."/>
            <person name="Moran D.A.P."/>
            <person name="Shinohara A."/>
            <person name="Yoshida Y."/>
            <person name="Fujiwara M."/>
            <person name="Mori M."/>
            <person name="Tomita M."/>
            <person name="Arakawa K."/>
        </authorList>
    </citation>
    <scope>NUCLEOTIDE SEQUENCE [LARGE SCALE GENOMIC DNA]</scope>
</reference>
<feature type="domain" description="Fibronectin type-III" evidence="1">
    <location>
        <begin position="1"/>
        <end position="66"/>
    </location>
</feature>
<evidence type="ECO:0000313" key="2">
    <source>
        <dbReference type="EMBL" id="GBN61971.1"/>
    </source>
</evidence>
<dbReference type="Gene3D" id="2.60.40.10">
    <property type="entry name" value="Immunoglobulins"/>
    <property type="match status" value="1"/>
</dbReference>
<dbReference type="AlphaFoldDB" id="A0A4Y2QGA1"/>
<protein>
    <recommendedName>
        <fullName evidence="1">Fibronectin type-III domain-containing protein</fullName>
    </recommendedName>
</protein>
<proteinExistence type="predicted"/>
<dbReference type="Proteomes" id="UP000499080">
    <property type="component" value="Unassembled WGS sequence"/>
</dbReference>
<accession>A0A4Y2QGA1</accession>
<dbReference type="InterPro" id="IPR013783">
    <property type="entry name" value="Ig-like_fold"/>
</dbReference>
<comment type="caution">
    <text evidence="3">The sequence shown here is derived from an EMBL/GenBank/DDBJ whole genome shotgun (WGS) entry which is preliminary data.</text>
</comment>
<dbReference type="InterPro" id="IPR003961">
    <property type="entry name" value="FN3_dom"/>
</dbReference>
<dbReference type="SUPFAM" id="SSF49265">
    <property type="entry name" value="Fibronectin type III"/>
    <property type="match status" value="1"/>
</dbReference>
<sequence length="66" mass="7630">MSHFLSGYIIYYKKEYGSWKSEEVFGDIYTYTVGNLQCGMRYEFYITAMDGNGEKSEVITGRTSGR</sequence>
<dbReference type="PROSITE" id="PS50853">
    <property type="entry name" value="FN3"/>
    <property type="match status" value="1"/>
</dbReference>
<keyword evidence="6" id="KW-1185">Reference proteome</keyword>
<dbReference type="EMBL" id="BGPR01220808">
    <property type="protein sequence ID" value="GBN62028.1"/>
    <property type="molecule type" value="Genomic_DNA"/>
</dbReference>